<sequence>MPALLLGPDGGLRERVRRSPAIAALPVQDYDMDMQLTFDIIQQQLDAEEREKQHSSNTPITVWSAALFVLMEVSEGQDPNPAQSTRC</sequence>
<evidence type="ECO:0000313" key="2">
    <source>
        <dbReference type="Proteomes" id="UP001066276"/>
    </source>
</evidence>
<dbReference type="Proteomes" id="UP001066276">
    <property type="component" value="Chromosome 5"/>
</dbReference>
<dbReference type="AlphaFoldDB" id="A0AAV7RRY8"/>
<evidence type="ECO:0000313" key="1">
    <source>
        <dbReference type="EMBL" id="KAJ1154270.1"/>
    </source>
</evidence>
<gene>
    <name evidence="1" type="ORF">NDU88_007024</name>
</gene>
<accession>A0AAV7RRY8</accession>
<name>A0AAV7RRY8_PLEWA</name>
<keyword evidence="2" id="KW-1185">Reference proteome</keyword>
<comment type="caution">
    <text evidence="1">The sequence shown here is derived from an EMBL/GenBank/DDBJ whole genome shotgun (WGS) entry which is preliminary data.</text>
</comment>
<dbReference type="EMBL" id="JANPWB010000009">
    <property type="protein sequence ID" value="KAJ1154270.1"/>
    <property type="molecule type" value="Genomic_DNA"/>
</dbReference>
<proteinExistence type="predicted"/>
<reference evidence="1" key="1">
    <citation type="journal article" date="2022" name="bioRxiv">
        <title>Sequencing and chromosome-scale assembly of the giantPleurodeles waltlgenome.</title>
        <authorList>
            <person name="Brown T."/>
            <person name="Elewa A."/>
            <person name="Iarovenko S."/>
            <person name="Subramanian E."/>
            <person name="Araus A.J."/>
            <person name="Petzold A."/>
            <person name="Susuki M."/>
            <person name="Suzuki K.-i.T."/>
            <person name="Hayashi T."/>
            <person name="Toyoda A."/>
            <person name="Oliveira C."/>
            <person name="Osipova E."/>
            <person name="Leigh N.D."/>
            <person name="Simon A."/>
            <person name="Yun M.H."/>
        </authorList>
    </citation>
    <scope>NUCLEOTIDE SEQUENCE</scope>
    <source>
        <strain evidence="1">20211129_DDA</strain>
        <tissue evidence="1">Liver</tissue>
    </source>
</reference>
<organism evidence="1 2">
    <name type="scientific">Pleurodeles waltl</name>
    <name type="common">Iberian ribbed newt</name>
    <dbReference type="NCBI Taxonomy" id="8319"/>
    <lineage>
        <taxon>Eukaryota</taxon>
        <taxon>Metazoa</taxon>
        <taxon>Chordata</taxon>
        <taxon>Craniata</taxon>
        <taxon>Vertebrata</taxon>
        <taxon>Euteleostomi</taxon>
        <taxon>Amphibia</taxon>
        <taxon>Batrachia</taxon>
        <taxon>Caudata</taxon>
        <taxon>Salamandroidea</taxon>
        <taxon>Salamandridae</taxon>
        <taxon>Pleurodelinae</taxon>
        <taxon>Pleurodeles</taxon>
    </lineage>
</organism>
<protein>
    <submittedName>
        <fullName evidence="1">Uncharacterized protein</fullName>
    </submittedName>
</protein>